<keyword evidence="2" id="KW-1185">Reference proteome</keyword>
<dbReference type="EMBL" id="LDJX01000005">
    <property type="protein sequence ID" value="KPM31261.1"/>
    <property type="molecule type" value="Genomic_DNA"/>
</dbReference>
<protein>
    <submittedName>
        <fullName evidence="1">Uncharacterized protein</fullName>
    </submittedName>
</protein>
<name>A0A0P7ATR2_9FLAO</name>
<evidence type="ECO:0000313" key="2">
    <source>
        <dbReference type="Proteomes" id="UP000050280"/>
    </source>
</evidence>
<dbReference type="AlphaFoldDB" id="A0A0P7ATR2"/>
<evidence type="ECO:0000313" key="1">
    <source>
        <dbReference type="EMBL" id="KPM31261.1"/>
    </source>
</evidence>
<organism evidence="1 2">
    <name type="scientific">Croceitalea dokdonensis DOKDO 023</name>
    <dbReference type="NCBI Taxonomy" id="1300341"/>
    <lineage>
        <taxon>Bacteria</taxon>
        <taxon>Pseudomonadati</taxon>
        <taxon>Bacteroidota</taxon>
        <taxon>Flavobacteriia</taxon>
        <taxon>Flavobacteriales</taxon>
        <taxon>Flavobacteriaceae</taxon>
        <taxon>Croceitalea</taxon>
    </lineage>
</organism>
<reference evidence="1 2" key="1">
    <citation type="submission" date="2015-09" db="EMBL/GenBank/DDBJ databases">
        <title>Genome sequence of the marine flavobacterium Croceitalea dokdonensis DOKDO 023 that contains proton- and sodium-pumping rhodopsins.</title>
        <authorList>
            <person name="Kwon S.-K."/>
            <person name="Lee H.K."/>
            <person name="Kwak M.-J."/>
            <person name="Kim J.F."/>
        </authorList>
    </citation>
    <scope>NUCLEOTIDE SEQUENCE [LARGE SCALE GENOMIC DNA]</scope>
    <source>
        <strain evidence="1 2">DOKDO 023</strain>
    </source>
</reference>
<dbReference type="Proteomes" id="UP000050280">
    <property type="component" value="Unassembled WGS sequence"/>
</dbReference>
<proteinExistence type="predicted"/>
<sequence>MYFNVYFWQFNKNIGLSHPATESRMEHMFDGIRFASHTKTTIKMKKNIRSSVLVFFLILITSCSTDDGPTRNDISIVPNTFLDRENEVLGEINVANREIAISVWDHGRIDGDIVTIYVNGEALIAERLLEGPGDKFTVSTTLEFDGYNYILLYAHNEGSISPNTASMSIDDGVNVNEFILEANLLTNGAVDLIVN</sequence>
<gene>
    <name evidence="1" type="ORF">I595_2526</name>
</gene>
<accession>A0A0P7ATR2</accession>
<comment type="caution">
    <text evidence="1">The sequence shown here is derived from an EMBL/GenBank/DDBJ whole genome shotgun (WGS) entry which is preliminary data.</text>
</comment>
<dbReference type="STRING" id="1300341.I595_2526"/>